<evidence type="ECO:0000313" key="5">
    <source>
        <dbReference type="EMBL" id="SEA58477.1"/>
    </source>
</evidence>
<protein>
    <submittedName>
        <fullName evidence="5">Putative PEP-CTERM system TPR-repeat lipoprotein</fullName>
    </submittedName>
</protein>
<reference evidence="5 6" key="1">
    <citation type="submission" date="2016-10" db="EMBL/GenBank/DDBJ databases">
        <authorList>
            <person name="de Groot N.N."/>
        </authorList>
    </citation>
    <scope>NUCLEOTIDE SEQUENCE [LARGE SCALE GENOMIC DNA]</scope>
    <source>
        <strain evidence="5 6">CGMCC 1.3430</strain>
    </source>
</reference>
<dbReference type="PROSITE" id="PS50005">
    <property type="entry name" value="TPR"/>
    <property type="match status" value="2"/>
</dbReference>
<accession>A0A1H4CDJ6</accession>
<dbReference type="InterPro" id="IPR014266">
    <property type="entry name" value="PEP-CTERM_TPR_PrsT"/>
</dbReference>
<feature type="repeat" description="TPR" evidence="3">
    <location>
        <begin position="840"/>
        <end position="873"/>
    </location>
</feature>
<dbReference type="Pfam" id="PF13432">
    <property type="entry name" value="TPR_16"/>
    <property type="match status" value="2"/>
</dbReference>
<dbReference type="PROSITE" id="PS51257">
    <property type="entry name" value="PROKAR_LIPOPROTEIN"/>
    <property type="match status" value="1"/>
</dbReference>
<dbReference type="AlphaFoldDB" id="A0A1H4CDJ6"/>
<keyword evidence="5" id="KW-0449">Lipoprotein</keyword>
<dbReference type="EMBL" id="FNRM01000004">
    <property type="protein sequence ID" value="SEA58477.1"/>
    <property type="molecule type" value="Genomic_DNA"/>
</dbReference>
<keyword evidence="1" id="KW-0677">Repeat</keyword>
<proteinExistence type="predicted"/>
<dbReference type="PANTHER" id="PTHR45586:SF1">
    <property type="entry name" value="LIPOPOLYSACCHARIDE ASSEMBLY PROTEIN B"/>
    <property type="match status" value="1"/>
</dbReference>
<evidence type="ECO:0000256" key="3">
    <source>
        <dbReference type="PROSITE-ProRule" id="PRU00339"/>
    </source>
</evidence>
<keyword evidence="2 3" id="KW-0802">TPR repeat</keyword>
<organism evidence="5 6">
    <name type="scientific">Alkalimonas amylolytica</name>
    <dbReference type="NCBI Taxonomy" id="152573"/>
    <lineage>
        <taxon>Bacteria</taxon>
        <taxon>Pseudomonadati</taxon>
        <taxon>Pseudomonadota</taxon>
        <taxon>Gammaproteobacteria</taxon>
        <taxon>Alkalimonas</taxon>
    </lineage>
</organism>
<dbReference type="Proteomes" id="UP000198773">
    <property type="component" value="Unassembled WGS sequence"/>
</dbReference>
<dbReference type="SMART" id="SM00028">
    <property type="entry name" value="TPR"/>
    <property type="match status" value="10"/>
</dbReference>
<dbReference type="STRING" id="152573.SAMN04488051_104111"/>
<dbReference type="NCBIfam" id="TIGR02917">
    <property type="entry name" value="PEP_TPR_lipo"/>
    <property type="match status" value="1"/>
</dbReference>
<feature type="chain" id="PRO_5011702426" evidence="4">
    <location>
        <begin position="22"/>
        <end position="919"/>
    </location>
</feature>
<dbReference type="Pfam" id="PF14559">
    <property type="entry name" value="TPR_19"/>
    <property type="match status" value="2"/>
</dbReference>
<sequence length="919" mass="102541">MKKTTRLLSGLALLAALSACSKKDSEAHYVTAQEYLAAQQFNAAVIELRSAVQQSPDDYRFRLALGKALLGIGDTASAERELERAMRYGAPEEDIALPLMQAYYLGNNYQAAISAFENSESLTERDQALVDTYRALSEIELGDTPSAIVHFERLSQSGYADVAAMAQAHLHLSAREAEAAIKSLDAVAADSELYAETRYLKGKIWLAQDEMPAAIENLKEYVALAPSKLLARLLLAQAYVRDGQFDSSEPHLALLLRVFPEQPMANYLQSLVSFQRDDFEAAKTHSERAIRHGLVGTRARVIAAISSTRLGLEEQALRHLEPIRDQLYQIPDAQRLFALLQLRAGETEDASKILASMPEHEQNLQLIASTAFELVRKGSPDSAQSLLSQYQSRDDLDAAGLTTIGTVKLGIEGQRDAGIRDLEQALQLDPSITQTRLVLAMTYLQQGDFDKASALAEEWIKDPEMQVAGYNLQAYANFLQQRFDQAVQLSDQALRIKPLNPFSSLLQAMVKVQQQDLTAANQQLKTMLDQHPQYLAGLEQYYAVGKARQDTADATKRIDQLFRQNEQIYPARLLRARVAHDQQDFQKVIDLLNDINPQQQPIPVSHHLLLIESHQQLGRHAPAVRLAERWYRQSPANIQAGYTYANALALNNEREKALETINALLKNNPGHERLLVAQITLLAQLQRLDQAVAVISNLPAGMASNPQMQFIKGRLELMRGDNAGAKRAFQASYQELPTHETALFIGVSLAALESEASAKTFIEQHIAQHGSNQGLDTYHATLLLKTDSAQSKQMYQSVLEREPNNVIALNNYAWLLTENDQAAQAKPYAERAMELVPNHPDIIDTYGKVLLRLNQPNEALKQFEQSLSLRPDHAEVMLNYAEALGKTNQREKAREVLSQVRSDDPTVLERLARLQSQLR</sequence>
<evidence type="ECO:0000256" key="4">
    <source>
        <dbReference type="SAM" id="SignalP"/>
    </source>
</evidence>
<keyword evidence="6" id="KW-1185">Reference proteome</keyword>
<feature type="repeat" description="TPR" evidence="3">
    <location>
        <begin position="195"/>
        <end position="228"/>
    </location>
</feature>
<gene>
    <name evidence="5" type="ORF">SAMN04488051_104111</name>
</gene>
<evidence type="ECO:0000256" key="1">
    <source>
        <dbReference type="ARBA" id="ARBA00022737"/>
    </source>
</evidence>
<dbReference type="InterPro" id="IPR051012">
    <property type="entry name" value="CellSynth/LPSAsmb/PSIAsmb"/>
</dbReference>
<evidence type="ECO:0000313" key="6">
    <source>
        <dbReference type="Proteomes" id="UP000198773"/>
    </source>
</evidence>
<dbReference type="InterPro" id="IPR011990">
    <property type="entry name" value="TPR-like_helical_dom_sf"/>
</dbReference>
<dbReference type="Pfam" id="PF13429">
    <property type="entry name" value="TPR_15"/>
    <property type="match status" value="1"/>
</dbReference>
<name>A0A1H4CDJ6_ALKAM</name>
<dbReference type="SUPFAM" id="SSF48452">
    <property type="entry name" value="TPR-like"/>
    <property type="match status" value="4"/>
</dbReference>
<keyword evidence="4" id="KW-0732">Signal</keyword>
<evidence type="ECO:0000256" key="2">
    <source>
        <dbReference type="ARBA" id="ARBA00022803"/>
    </source>
</evidence>
<dbReference type="PANTHER" id="PTHR45586">
    <property type="entry name" value="TPR REPEAT-CONTAINING PROTEIN PA4667"/>
    <property type="match status" value="1"/>
</dbReference>
<dbReference type="Gene3D" id="1.25.40.10">
    <property type="entry name" value="Tetratricopeptide repeat domain"/>
    <property type="match status" value="4"/>
</dbReference>
<dbReference type="InterPro" id="IPR019734">
    <property type="entry name" value="TPR_rpt"/>
</dbReference>
<dbReference type="RefSeq" id="WP_091342244.1">
    <property type="nucleotide sequence ID" value="NZ_FNRM01000004.1"/>
</dbReference>
<dbReference type="OrthoDB" id="7052525at2"/>
<feature type="signal peptide" evidence="4">
    <location>
        <begin position="1"/>
        <end position="21"/>
    </location>
</feature>